<reference evidence="2" key="1">
    <citation type="journal article" date="2015" name="Nature">
        <title>Complex archaea that bridge the gap between prokaryotes and eukaryotes.</title>
        <authorList>
            <person name="Spang A."/>
            <person name="Saw J.H."/>
            <person name="Jorgensen S.L."/>
            <person name="Zaremba-Niedzwiedzka K."/>
            <person name="Martijn J."/>
            <person name="Lind A.E."/>
            <person name="van Eijk R."/>
            <person name="Schleper C."/>
            <person name="Guy L."/>
            <person name="Ettema T.J."/>
        </authorList>
    </citation>
    <scope>NUCLEOTIDE SEQUENCE</scope>
</reference>
<comment type="caution">
    <text evidence="2">The sequence shown here is derived from an EMBL/GenBank/DDBJ whole genome shotgun (WGS) entry which is preliminary data.</text>
</comment>
<evidence type="ECO:0000313" key="2">
    <source>
        <dbReference type="EMBL" id="KKL55831.1"/>
    </source>
</evidence>
<dbReference type="EMBL" id="LAZR01030698">
    <property type="protein sequence ID" value="KKL55831.1"/>
    <property type="molecule type" value="Genomic_DNA"/>
</dbReference>
<organism evidence="2">
    <name type="scientific">marine sediment metagenome</name>
    <dbReference type="NCBI Taxonomy" id="412755"/>
    <lineage>
        <taxon>unclassified sequences</taxon>
        <taxon>metagenomes</taxon>
        <taxon>ecological metagenomes</taxon>
    </lineage>
</organism>
<feature type="transmembrane region" description="Helical" evidence="1">
    <location>
        <begin position="46"/>
        <end position="64"/>
    </location>
</feature>
<protein>
    <submittedName>
        <fullName evidence="2">Uncharacterized protein</fullName>
    </submittedName>
</protein>
<accession>A0A0F9DPY1</accession>
<keyword evidence="1" id="KW-1133">Transmembrane helix</keyword>
<sequence>MQDYTADILKGTSISLFGCVLFWNLRKNKYFRKYLLKKMSPEALNKIAWGLSFFAKGIGAGYYLKALKEFSKRGK</sequence>
<keyword evidence="1" id="KW-0812">Transmembrane</keyword>
<name>A0A0F9DPY1_9ZZZZ</name>
<dbReference type="AlphaFoldDB" id="A0A0F9DPY1"/>
<evidence type="ECO:0000256" key="1">
    <source>
        <dbReference type="SAM" id="Phobius"/>
    </source>
</evidence>
<feature type="transmembrane region" description="Helical" evidence="1">
    <location>
        <begin position="6"/>
        <end position="25"/>
    </location>
</feature>
<keyword evidence="1" id="KW-0472">Membrane</keyword>
<gene>
    <name evidence="2" type="ORF">LCGC14_2251480</name>
</gene>
<proteinExistence type="predicted"/>